<dbReference type="RefSeq" id="WP_145288505.1">
    <property type="nucleotide sequence ID" value="NZ_CP036291.1"/>
</dbReference>
<dbReference type="Proteomes" id="UP000317429">
    <property type="component" value="Chromosome"/>
</dbReference>
<protein>
    <submittedName>
        <fullName evidence="2">Uncharacterized protein</fullName>
    </submittedName>
</protein>
<keyword evidence="3" id="KW-1185">Reference proteome</keyword>
<keyword evidence="1" id="KW-0472">Membrane</keyword>
<evidence type="ECO:0000313" key="2">
    <source>
        <dbReference type="EMBL" id="QDU90301.1"/>
    </source>
</evidence>
<dbReference type="KEGG" id="pnd:Pla175_37040"/>
<dbReference type="AlphaFoldDB" id="A0A518DFP8"/>
<evidence type="ECO:0000256" key="1">
    <source>
        <dbReference type="SAM" id="Phobius"/>
    </source>
</evidence>
<name>A0A518DFP8_9BACT</name>
<accession>A0A518DFP8</accession>
<feature type="transmembrane region" description="Helical" evidence="1">
    <location>
        <begin position="53"/>
        <end position="72"/>
    </location>
</feature>
<feature type="transmembrane region" description="Helical" evidence="1">
    <location>
        <begin position="78"/>
        <end position="101"/>
    </location>
</feature>
<dbReference type="EMBL" id="CP036291">
    <property type="protein sequence ID" value="QDU90301.1"/>
    <property type="molecule type" value="Genomic_DNA"/>
</dbReference>
<keyword evidence="1" id="KW-1133">Transmembrane helix</keyword>
<evidence type="ECO:0000313" key="3">
    <source>
        <dbReference type="Proteomes" id="UP000317429"/>
    </source>
</evidence>
<feature type="transmembrane region" description="Helical" evidence="1">
    <location>
        <begin position="20"/>
        <end position="41"/>
    </location>
</feature>
<reference evidence="2 3" key="1">
    <citation type="submission" date="2019-02" db="EMBL/GenBank/DDBJ databases">
        <title>Deep-cultivation of Planctomycetes and their phenomic and genomic characterization uncovers novel biology.</title>
        <authorList>
            <person name="Wiegand S."/>
            <person name="Jogler M."/>
            <person name="Boedeker C."/>
            <person name="Pinto D."/>
            <person name="Vollmers J."/>
            <person name="Rivas-Marin E."/>
            <person name="Kohn T."/>
            <person name="Peeters S.H."/>
            <person name="Heuer A."/>
            <person name="Rast P."/>
            <person name="Oberbeckmann S."/>
            <person name="Bunk B."/>
            <person name="Jeske O."/>
            <person name="Meyerdierks A."/>
            <person name="Storesund J.E."/>
            <person name="Kallscheuer N."/>
            <person name="Luecker S."/>
            <person name="Lage O.M."/>
            <person name="Pohl T."/>
            <person name="Merkel B.J."/>
            <person name="Hornburger P."/>
            <person name="Mueller R.-W."/>
            <person name="Bruemmer F."/>
            <person name="Labrenz M."/>
            <person name="Spormann A.M."/>
            <person name="Op den Camp H."/>
            <person name="Overmann J."/>
            <person name="Amann R."/>
            <person name="Jetten M.S.M."/>
            <person name="Mascher T."/>
            <person name="Medema M.H."/>
            <person name="Devos D.P."/>
            <person name="Kaster A.-K."/>
            <person name="Ovreas L."/>
            <person name="Rohde M."/>
            <person name="Galperin M.Y."/>
            <person name="Jogler C."/>
        </authorList>
    </citation>
    <scope>NUCLEOTIDE SEQUENCE [LARGE SCALE GENOMIC DNA]</scope>
    <source>
        <strain evidence="2 3">Pla175</strain>
    </source>
</reference>
<proteinExistence type="predicted"/>
<organism evidence="2 3">
    <name type="scientific">Pirellulimonas nuda</name>
    <dbReference type="NCBI Taxonomy" id="2528009"/>
    <lineage>
        <taxon>Bacteria</taxon>
        <taxon>Pseudomonadati</taxon>
        <taxon>Planctomycetota</taxon>
        <taxon>Planctomycetia</taxon>
        <taxon>Pirellulales</taxon>
        <taxon>Lacipirellulaceae</taxon>
        <taxon>Pirellulimonas</taxon>
    </lineage>
</organism>
<gene>
    <name evidence="2" type="ORF">Pla175_37040</name>
</gene>
<keyword evidence="1" id="KW-0812">Transmembrane</keyword>
<sequence length="238" mass="26088">MPPTPQLDHGAPSFWSWRLGATVAGGGICGVVLSIVTTLLAELGVAPLGLTSLALGAVIGLAAAGTAWLYLYGSRAGLVFAAAGVGGFSAAMQHAWAYFVYVQRWRLNRIENPQVALFRPDDRPLDFSDYLWSDATPANLIWWTEDVLLAALAAGCVAWLIRRNWAYCADCLGWYTLRWRGPMGAPDAPEAARGLEDAPADARVTVQSCTQQCGPWRVELRWDENGKQRVQRRWVKQD</sequence>